<organism evidence="1 2">
    <name type="scientific">Eumeta variegata</name>
    <name type="common">Bagworm moth</name>
    <name type="synonym">Eumeta japonica</name>
    <dbReference type="NCBI Taxonomy" id="151549"/>
    <lineage>
        <taxon>Eukaryota</taxon>
        <taxon>Metazoa</taxon>
        <taxon>Ecdysozoa</taxon>
        <taxon>Arthropoda</taxon>
        <taxon>Hexapoda</taxon>
        <taxon>Insecta</taxon>
        <taxon>Pterygota</taxon>
        <taxon>Neoptera</taxon>
        <taxon>Endopterygota</taxon>
        <taxon>Lepidoptera</taxon>
        <taxon>Glossata</taxon>
        <taxon>Ditrysia</taxon>
        <taxon>Tineoidea</taxon>
        <taxon>Psychidae</taxon>
        <taxon>Oiketicinae</taxon>
        <taxon>Eumeta</taxon>
    </lineage>
</organism>
<reference evidence="1 2" key="1">
    <citation type="journal article" date="2019" name="Commun. Biol.">
        <title>The bagworm genome reveals a unique fibroin gene that provides high tensile strength.</title>
        <authorList>
            <person name="Kono N."/>
            <person name="Nakamura H."/>
            <person name="Ohtoshi R."/>
            <person name="Tomita M."/>
            <person name="Numata K."/>
            <person name="Arakawa K."/>
        </authorList>
    </citation>
    <scope>NUCLEOTIDE SEQUENCE [LARGE SCALE GENOMIC DNA]</scope>
</reference>
<dbReference type="STRING" id="151549.A0A4C1TUQ2"/>
<dbReference type="EMBL" id="BGZK01000090">
    <property type="protein sequence ID" value="GBP17745.1"/>
    <property type="molecule type" value="Genomic_DNA"/>
</dbReference>
<proteinExistence type="predicted"/>
<comment type="caution">
    <text evidence="1">The sequence shown here is derived from an EMBL/GenBank/DDBJ whole genome shotgun (WGS) entry which is preliminary data.</text>
</comment>
<dbReference type="OrthoDB" id="2020426at2759"/>
<sequence length="320" mass="36768">MIFAAARAPPSSRNGSFGSVIALRRIVIDDRHQYVIDYRYLIEYLSNDEHQVTQLEDPRLEWMSIQEAMLRDYLQTAQEALETIIYPERGSLDDKEIPACRCECRNKFFVLITAPPRRELSAATAAGFRIPRPERRRRPDDRIMDMRRGLSAADRLAWTRWYRRANSLGLWPLTRARRVIHAKFAFLRKSSGRRRGRVSRPTASRRRESRLSFFRLSSGLPHRIFVDIPRLAIANISYFDARPACRHPRLYPRECPPSAIRVDTHTLGGVGVRVNRKTCQAIVVIIASRLAGFVHFTLGLSNINGPTAERMLTQSSHSSS</sequence>
<dbReference type="AlphaFoldDB" id="A0A4C1TUQ2"/>
<keyword evidence="2" id="KW-1185">Reference proteome</keyword>
<protein>
    <submittedName>
        <fullName evidence="1">Protein kibra</fullName>
    </submittedName>
</protein>
<evidence type="ECO:0000313" key="2">
    <source>
        <dbReference type="Proteomes" id="UP000299102"/>
    </source>
</evidence>
<evidence type="ECO:0000313" key="1">
    <source>
        <dbReference type="EMBL" id="GBP17745.1"/>
    </source>
</evidence>
<dbReference type="Proteomes" id="UP000299102">
    <property type="component" value="Unassembled WGS sequence"/>
</dbReference>
<name>A0A4C1TUQ2_EUMVA</name>
<accession>A0A4C1TUQ2</accession>
<gene>
    <name evidence="1" type="primary">Kibra</name>
    <name evidence="1" type="ORF">EVAR_102603_1</name>
</gene>